<feature type="region of interest" description="Disordered" evidence="2">
    <location>
        <begin position="1"/>
        <end position="49"/>
    </location>
</feature>
<feature type="coiled-coil region" evidence="1">
    <location>
        <begin position="235"/>
        <end position="262"/>
    </location>
</feature>
<feature type="coiled-coil region" evidence="1">
    <location>
        <begin position="286"/>
        <end position="383"/>
    </location>
</feature>
<name>A0CHL6_PARTE</name>
<dbReference type="GeneID" id="5023465"/>
<dbReference type="OMA" id="KNNEPSF"/>
<dbReference type="HOGENOM" id="CLU_546862_0_0_1"/>
<sequence>MEFENDNTYMDENLLSGISQQTPSKDDADMHYPDSFQVSPSFQQSQQKPQEINTIKAEYISIINYADQQYKNNEPSFSLNNQSVKQDFCYFQQIKDTLAKLELDLNNQSFHETFSDLKSNLQELQDKYQQFVIDASDQIVEFQNQQMPFSSGGKHKRTRSEAPPSITHFNLKPTKKNETSNLIEKPFDTNIFQKQSEEYSLLLDIIKQDIENIENTKFQEYDQSMELIVHYYRLREMHQNTIQNLQETNAQLNFTLQEYYQNFDDLASNITFDIKNFNDQPKVEQVSLVIQKIQEIIQQNQQYEQDISFQQRQFQEQEELQSQQLKKIEELQEVQSQQIKKIEEQQNSYDGLYEQFQLLQQEKENQDDIIDSLKQQIQIIQQKSEADQINTLCQNLRELIKYLQDFIILSNKLLQHIYNQSGAKLQFPDYKHVSEVSMTLQTSLQNQDSNSFNKINENLTVYSKEIGVLKNQICLKYQNLVEQILRERQQLMEQLQISI</sequence>
<feature type="coiled-coil region" evidence="1">
    <location>
        <begin position="107"/>
        <end position="134"/>
    </location>
</feature>
<keyword evidence="4" id="KW-1185">Reference proteome</keyword>
<organism evidence="3 4">
    <name type="scientific">Paramecium tetraurelia</name>
    <dbReference type="NCBI Taxonomy" id="5888"/>
    <lineage>
        <taxon>Eukaryota</taxon>
        <taxon>Sar</taxon>
        <taxon>Alveolata</taxon>
        <taxon>Ciliophora</taxon>
        <taxon>Intramacronucleata</taxon>
        <taxon>Oligohymenophorea</taxon>
        <taxon>Peniculida</taxon>
        <taxon>Parameciidae</taxon>
        <taxon>Paramecium</taxon>
    </lineage>
</organism>
<dbReference type="AlphaFoldDB" id="A0CHL6"/>
<evidence type="ECO:0000313" key="4">
    <source>
        <dbReference type="Proteomes" id="UP000000600"/>
    </source>
</evidence>
<evidence type="ECO:0000313" key="3">
    <source>
        <dbReference type="EMBL" id="CAK70283.1"/>
    </source>
</evidence>
<accession>A0CHL6</accession>
<dbReference type="Proteomes" id="UP000000600">
    <property type="component" value="Unassembled WGS sequence"/>
</dbReference>
<dbReference type="RefSeq" id="XP_001437680.1">
    <property type="nucleotide sequence ID" value="XM_001437643.1"/>
</dbReference>
<keyword evidence="1" id="KW-0175">Coiled coil</keyword>
<dbReference type="OrthoDB" id="309184at2759"/>
<evidence type="ECO:0000256" key="2">
    <source>
        <dbReference type="SAM" id="MobiDB-lite"/>
    </source>
</evidence>
<proteinExistence type="predicted"/>
<feature type="compositionally biased region" description="Low complexity" evidence="2">
    <location>
        <begin position="35"/>
        <end position="49"/>
    </location>
</feature>
<dbReference type="InParanoid" id="A0CHL6"/>
<feature type="compositionally biased region" description="Polar residues" evidence="2">
    <location>
        <begin position="1"/>
        <end position="23"/>
    </location>
</feature>
<evidence type="ECO:0000256" key="1">
    <source>
        <dbReference type="SAM" id="Coils"/>
    </source>
</evidence>
<gene>
    <name evidence="3" type="ORF">GSPATT00038385001</name>
</gene>
<dbReference type="KEGG" id="ptm:GSPATT00038385001"/>
<reference evidence="3 4" key="1">
    <citation type="journal article" date="2006" name="Nature">
        <title>Global trends of whole-genome duplications revealed by the ciliate Paramecium tetraurelia.</title>
        <authorList>
            <consortium name="Genoscope"/>
            <person name="Aury J.-M."/>
            <person name="Jaillon O."/>
            <person name="Duret L."/>
            <person name="Noel B."/>
            <person name="Jubin C."/>
            <person name="Porcel B.M."/>
            <person name="Segurens B."/>
            <person name="Daubin V."/>
            <person name="Anthouard V."/>
            <person name="Aiach N."/>
            <person name="Arnaiz O."/>
            <person name="Billaut A."/>
            <person name="Beisson J."/>
            <person name="Blanc I."/>
            <person name="Bouhouche K."/>
            <person name="Camara F."/>
            <person name="Duharcourt S."/>
            <person name="Guigo R."/>
            <person name="Gogendeau D."/>
            <person name="Katinka M."/>
            <person name="Keller A.-M."/>
            <person name="Kissmehl R."/>
            <person name="Klotz C."/>
            <person name="Koll F."/>
            <person name="Le Moue A."/>
            <person name="Lepere C."/>
            <person name="Malinsky S."/>
            <person name="Nowacki M."/>
            <person name="Nowak J.K."/>
            <person name="Plattner H."/>
            <person name="Poulain J."/>
            <person name="Ruiz F."/>
            <person name="Serrano V."/>
            <person name="Zagulski M."/>
            <person name="Dessen P."/>
            <person name="Betermier M."/>
            <person name="Weissenbach J."/>
            <person name="Scarpelli C."/>
            <person name="Schachter V."/>
            <person name="Sperling L."/>
            <person name="Meyer E."/>
            <person name="Cohen J."/>
            <person name="Wincker P."/>
        </authorList>
    </citation>
    <scope>NUCLEOTIDE SEQUENCE [LARGE SCALE GENOMIC DNA]</scope>
    <source>
        <strain evidence="3 4">Stock d4-2</strain>
    </source>
</reference>
<protein>
    <submittedName>
        <fullName evidence="3">Uncharacterized protein</fullName>
    </submittedName>
</protein>
<dbReference type="EMBL" id="CT868077">
    <property type="protein sequence ID" value="CAK70283.1"/>
    <property type="molecule type" value="Genomic_DNA"/>
</dbReference>